<dbReference type="PROSITE" id="PS51257">
    <property type="entry name" value="PROKAR_LIPOPROTEIN"/>
    <property type="match status" value="1"/>
</dbReference>
<proteinExistence type="predicted"/>
<organism evidence="1 2">
    <name type="scientific">Candidatus Kerfeldbacteria bacterium RIFCSPHIGHO2_12_FULL_48_17</name>
    <dbReference type="NCBI Taxonomy" id="1798542"/>
    <lineage>
        <taxon>Bacteria</taxon>
        <taxon>Candidatus Kerfeldiibacteriota</taxon>
    </lineage>
</organism>
<comment type="caution">
    <text evidence="1">The sequence shown here is derived from an EMBL/GenBank/DDBJ whole genome shotgun (WGS) entry which is preliminary data.</text>
</comment>
<dbReference type="Gene3D" id="2.50.20.20">
    <property type="match status" value="1"/>
</dbReference>
<dbReference type="AlphaFoldDB" id="A0A1G2B3G4"/>
<dbReference type="Proteomes" id="UP000176952">
    <property type="component" value="Unassembled WGS sequence"/>
</dbReference>
<sequence length="373" mass="41119">MKQLRRFSLPHFFRPVLFASLFLVTFLFSGCNIPFTDKVVTLPFFEKKPEIALTRMTEKMLTLDTAHSEVDLQTQVNAATQRLNSDMHVTLVGDFDASAAEGAKSTMVLNYTTSLRGFQITVQADSVTIGDNVYLRFTELPSLGIFGLPDLTDQWFMVTPETLADSSLLSFTDALPFGLSVSPASLYGNVTPEQKQQLNAVAQTTAFFRFEERLPDEKVGDANTYHYRVSIDQVALQDFVTEAAIILQDITEEAAPAEEAPTADENADEEANADTLLDTLQNIQVNNLELWIGKKDFYLRKAAVDFTFQSDVAKTGATDGAAQGLPEIDTHADATFLFSNFGQQVDIVAPSDAETFEDFLKQRFSVLGGLGGL</sequence>
<dbReference type="STRING" id="1798542.A3F54_05175"/>
<accession>A0A1G2B3G4</accession>
<evidence type="ECO:0000313" key="1">
    <source>
        <dbReference type="EMBL" id="OGY83743.1"/>
    </source>
</evidence>
<reference evidence="1 2" key="1">
    <citation type="journal article" date="2016" name="Nat. Commun.">
        <title>Thousands of microbial genomes shed light on interconnected biogeochemical processes in an aquifer system.</title>
        <authorList>
            <person name="Anantharaman K."/>
            <person name="Brown C.T."/>
            <person name="Hug L.A."/>
            <person name="Sharon I."/>
            <person name="Castelle C.J."/>
            <person name="Probst A.J."/>
            <person name="Thomas B.C."/>
            <person name="Singh A."/>
            <person name="Wilkins M.J."/>
            <person name="Karaoz U."/>
            <person name="Brodie E.L."/>
            <person name="Williams K.H."/>
            <person name="Hubbard S.S."/>
            <person name="Banfield J.F."/>
        </authorList>
    </citation>
    <scope>NUCLEOTIDE SEQUENCE [LARGE SCALE GENOMIC DNA]</scope>
</reference>
<gene>
    <name evidence="1" type="ORF">A3F54_05175</name>
</gene>
<name>A0A1G2B3G4_9BACT</name>
<evidence type="ECO:0000313" key="2">
    <source>
        <dbReference type="Proteomes" id="UP000176952"/>
    </source>
</evidence>
<protein>
    <submittedName>
        <fullName evidence="1">Uncharacterized protein</fullName>
    </submittedName>
</protein>
<dbReference type="EMBL" id="MHKD01000019">
    <property type="protein sequence ID" value="OGY83743.1"/>
    <property type="molecule type" value="Genomic_DNA"/>
</dbReference>